<gene>
    <name evidence="2" type="ORF">E8A74_12410</name>
</gene>
<name>A0A4U1JEJ8_9BACT</name>
<organism evidence="2 3">
    <name type="scientific">Polyangium fumosum</name>
    <dbReference type="NCBI Taxonomy" id="889272"/>
    <lineage>
        <taxon>Bacteria</taxon>
        <taxon>Pseudomonadati</taxon>
        <taxon>Myxococcota</taxon>
        <taxon>Polyangia</taxon>
        <taxon>Polyangiales</taxon>
        <taxon>Polyangiaceae</taxon>
        <taxon>Polyangium</taxon>
    </lineage>
</organism>
<feature type="transmembrane region" description="Helical" evidence="1">
    <location>
        <begin position="146"/>
        <end position="168"/>
    </location>
</feature>
<dbReference type="AlphaFoldDB" id="A0A4U1JEJ8"/>
<comment type="caution">
    <text evidence="2">The sequence shown here is derived from an EMBL/GenBank/DDBJ whole genome shotgun (WGS) entry which is preliminary data.</text>
</comment>
<keyword evidence="1" id="KW-1133">Transmembrane helix</keyword>
<keyword evidence="1" id="KW-0812">Transmembrane</keyword>
<dbReference type="Proteomes" id="UP000309215">
    <property type="component" value="Unassembled WGS sequence"/>
</dbReference>
<keyword evidence="1" id="KW-0472">Membrane</keyword>
<dbReference type="EMBL" id="SSMQ01000010">
    <property type="protein sequence ID" value="TKD09520.1"/>
    <property type="molecule type" value="Genomic_DNA"/>
</dbReference>
<reference evidence="2 3" key="1">
    <citation type="submission" date="2019-04" db="EMBL/GenBank/DDBJ databases">
        <authorList>
            <person name="Li Y."/>
            <person name="Wang J."/>
        </authorList>
    </citation>
    <scope>NUCLEOTIDE SEQUENCE [LARGE SCALE GENOMIC DNA]</scope>
    <source>
        <strain evidence="2 3">DSM 14668</strain>
    </source>
</reference>
<keyword evidence="3" id="KW-1185">Reference proteome</keyword>
<proteinExistence type="predicted"/>
<sequence length="190" mass="20136">MIQVSVPCPCGADIAFRDAACPACKTPVSRALRDELEARLEHAHTEYGEAKQSVRRAATAMIVLGALHVVVALIIYYVLVADPVLAPVDLLADAAPLLPNGVLGLLLIACAAWSRRSPNAAFVVALALWLVTQTLVYLALPALFFLAFLSATGITWLFAKVIVVVMLVRGLLAARRVDAIRADVARGAAA</sequence>
<evidence type="ECO:0000313" key="2">
    <source>
        <dbReference type="EMBL" id="TKD09520.1"/>
    </source>
</evidence>
<evidence type="ECO:0000256" key="1">
    <source>
        <dbReference type="SAM" id="Phobius"/>
    </source>
</evidence>
<dbReference type="RefSeq" id="WP_136929193.1">
    <property type="nucleotide sequence ID" value="NZ_SSMQ01000010.1"/>
</dbReference>
<accession>A0A4U1JEJ8</accession>
<feature type="transmembrane region" description="Helical" evidence="1">
    <location>
        <begin position="120"/>
        <end position="140"/>
    </location>
</feature>
<feature type="transmembrane region" description="Helical" evidence="1">
    <location>
        <begin position="57"/>
        <end position="79"/>
    </location>
</feature>
<protein>
    <submittedName>
        <fullName evidence="2">Uncharacterized protein</fullName>
    </submittedName>
</protein>
<evidence type="ECO:0000313" key="3">
    <source>
        <dbReference type="Proteomes" id="UP000309215"/>
    </source>
</evidence>
<feature type="transmembrane region" description="Helical" evidence="1">
    <location>
        <begin position="94"/>
        <end position="113"/>
    </location>
</feature>